<dbReference type="EMBL" id="CP045121">
    <property type="protein sequence ID" value="QIN80624.1"/>
    <property type="molecule type" value="Genomic_DNA"/>
</dbReference>
<reference evidence="2 3" key="1">
    <citation type="submission" date="2019-10" db="EMBL/GenBank/DDBJ databases">
        <title>Rubrobacter sp nov SCSIO 52915 isolated from a deep-sea sediment in the South China Sea.</title>
        <authorList>
            <person name="Chen R.W."/>
        </authorList>
    </citation>
    <scope>NUCLEOTIDE SEQUENCE [LARGE SCALE GENOMIC DNA]</scope>
    <source>
        <strain evidence="2 3">SCSIO 52915</strain>
    </source>
</reference>
<dbReference type="Gene3D" id="3.40.30.10">
    <property type="entry name" value="Glutaredoxin"/>
    <property type="match status" value="1"/>
</dbReference>
<dbReference type="SUPFAM" id="SSF52833">
    <property type="entry name" value="Thioredoxin-like"/>
    <property type="match status" value="1"/>
</dbReference>
<dbReference type="AlphaFoldDB" id="A0A6G8Q2B5"/>
<evidence type="ECO:0000313" key="3">
    <source>
        <dbReference type="Proteomes" id="UP000502706"/>
    </source>
</evidence>
<dbReference type="Proteomes" id="UP000502706">
    <property type="component" value="Chromosome"/>
</dbReference>
<dbReference type="InterPro" id="IPR036249">
    <property type="entry name" value="Thioredoxin-like_sf"/>
</dbReference>
<protein>
    <submittedName>
        <fullName evidence="2">Redoxin domain-containing protein</fullName>
    </submittedName>
</protein>
<dbReference type="GO" id="GO:0016491">
    <property type="term" value="F:oxidoreductase activity"/>
    <property type="evidence" value="ECO:0007669"/>
    <property type="project" value="InterPro"/>
</dbReference>
<accession>A0A6G8Q2B5</accession>
<gene>
    <name evidence="2" type="ORF">GBA65_02130</name>
</gene>
<dbReference type="Pfam" id="PF00578">
    <property type="entry name" value="AhpC-TSA"/>
    <property type="match status" value="1"/>
</dbReference>
<feature type="domain" description="Alkyl hydroperoxide reductase subunit C/ Thiol specific antioxidant" evidence="1">
    <location>
        <begin position="40"/>
        <end position="71"/>
    </location>
</feature>
<evidence type="ECO:0000259" key="1">
    <source>
        <dbReference type="Pfam" id="PF00578"/>
    </source>
</evidence>
<dbReference type="GO" id="GO:0016209">
    <property type="term" value="F:antioxidant activity"/>
    <property type="evidence" value="ECO:0007669"/>
    <property type="project" value="InterPro"/>
</dbReference>
<sequence length="72" mass="8204">MDLTAFARRFDRPVVRDEEHSVWAFGESASARKDDLLSLQAPDFALPDLDGNMHSLSDYRGKKVFLYALASW</sequence>
<keyword evidence="3" id="KW-1185">Reference proteome</keyword>
<evidence type="ECO:0000313" key="2">
    <source>
        <dbReference type="EMBL" id="QIN80624.1"/>
    </source>
</evidence>
<dbReference type="InterPro" id="IPR000866">
    <property type="entry name" value="AhpC/TSA"/>
</dbReference>
<organism evidence="2 3">
    <name type="scientific">Rubrobacter marinus</name>
    <dbReference type="NCBI Taxonomy" id="2653852"/>
    <lineage>
        <taxon>Bacteria</taxon>
        <taxon>Bacillati</taxon>
        <taxon>Actinomycetota</taxon>
        <taxon>Rubrobacteria</taxon>
        <taxon>Rubrobacterales</taxon>
        <taxon>Rubrobacteraceae</taxon>
        <taxon>Rubrobacter</taxon>
    </lineage>
</organism>
<dbReference type="KEGG" id="rmar:GBA65_02130"/>
<proteinExistence type="predicted"/>
<name>A0A6G8Q2B5_9ACTN</name>